<accession>A0A485KES7</accession>
<reference evidence="4 5" key="1">
    <citation type="submission" date="2019-03" db="EMBL/GenBank/DDBJ databases">
        <authorList>
            <person name="Gaulin E."/>
            <person name="Dumas B."/>
        </authorList>
    </citation>
    <scope>NUCLEOTIDE SEQUENCE [LARGE SCALE GENOMIC DNA]</scope>
    <source>
        <strain evidence="4">CBS 568.67</strain>
    </source>
</reference>
<dbReference type="PROSITE" id="PS50076">
    <property type="entry name" value="DNAJ_2"/>
    <property type="match status" value="1"/>
</dbReference>
<protein>
    <submittedName>
        <fullName evidence="4">Aste57867_5641 protein</fullName>
    </submittedName>
</protein>
<keyword evidence="1" id="KW-1133">Transmembrane helix</keyword>
<dbReference type="PROSITE" id="PS00636">
    <property type="entry name" value="DNAJ_1"/>
    <property type="match status" value="1"/>
</dbReference>
<dbReference type="EMBL" id="VJMH01002082">
    <property type="protein sequence ID" value="KAF0710190.1"/>
    <property type="molecule type" value="Genomic_DNA"/>
</dbReference>
<dbReference type="AlphaFoldDB" id="A0A485KES7"/>
<dbReference type="SUPFAM" id="SSF46565">
    <property type="entry name" value="Chaperone J-domain"/>
    <property type="match status" value="1"/>
</dbReference>
<organism evidence="4 5">
    <name type="scientific">Aphanomyces stellatus</name>
    <dbReference type="NCBI Taxonomy" id="120398"/>
    <lineage>
        <taxon>Eukaryota</taxon>
        <taxon>Sar</taxon>
        <taxon>Stramenopiles</taxon>
        <taxon>Oomycota</taxon>
        <taxon>Saprolegniomycetes</taxon>
        <taxon>Saprolegniales</taxon>
        <taxon>Verrucalvaceae</taxon>
        <taxon>Aphanomyces</taxon>
    </lineage>
</organism>
<evidence type="ECO:0000256" key="1">
    <source>
        <dbReference type="SAM" id="Phobius"/>
    </source>
</evidence>
<name>A0A485KES7_9STRA</name>
<feature type="transmembrane region" description="Helical" evidence="1">
    <location>
        <begin position="126"/>
        <end position="149"/>
    </location>
</feature>
<dbReference type="InterPro" id="IPR018253">
    <property type="entry name" value="DnaJ_domain_CS"/>
</dbReference>
<evidence type="ECO:0000313" key="4">
    <source>
        <dbReference type="EMBL" id="VFT82687.1"/>
    </source>
</evidence>
<dbReference type="InterPro" id="IPR052763">
    <property type="entry name" value="DnaJ_C4"/>
</dbReference>
<dbReference type="InterPro" id="IPR036869">
    <property type="entry name" value="J_dom_sf"/>
</dbReference>
<dbReference type="PRINTS" id="PR00625">
    <property type="entry name" value="JDOMAIN"/>
</dbReference>
<proteinExistence type="predicted"/>
<evidence type="ECO:0000259" key="2">
    <source>
        <dbReference type="PROSITE" id="PS50076"/>
    </source>
</evidence>
<dbReference type="Gene3D" id="1.10.287.110">
    <property type="entry name" value="DnaJ domain"/>
    <property type="match status" value="1"/>
</dbReference>
<dbReference type="EMBL" id="CAADRA010002084">
    <property type="protein sequence ID" value="VFT82687.1"/>
    <property type="molecule type" value="Genomic_DNA"/>
</dbReference>
<keyword evidence="1" id="KW-0472">Membrane</keyword>
<keyword evidence="1" id="KW-0812">Transmembrane</keyword>
<reference evidence="3" key="2">
    <citation type="submission" date="2019-06" db="EMBL/GenBank/DDBJ databases">
        <title>Genomics analysis of Aphanomyces spp. identifies a new class of oomycete effector associated with host adaptation.</title>
        <authorList>
            <person name="Gaulin E."/>
        </authorList>
    </citation>
    <scope>NUCLEOTIDE SEQUENCE</scope>
    <source>
        <strain evidence="3">CBS 578.67</strain>
    </source>
</reference>
<dbReference type="Proteomes" id="UP000332933">
    <property type="component" value="Unassembled WGS sequence"/>
</dbReference>
<evidence type="ECO:0000313" key="3">
    <source>
        <dbReference type="EMBL" id="KAF0710190.1"/>
    </source>
</evidence>
<dbReference type="PANTHER" id="PTHR44825:SF1">
    <property type="entry name" value="DNAJ HOMOLOG SUBFAMILY C MEMBER 4"/>
    <property type="match status" value="1"/>
</dbReference>
<dbReference type="InterPro" id="IPR001623">
    <property type="entry name" value="DnaJ_domain"/>
</dbReference>
<dbReference type="OrthoDB" id="70802at2759"/>
<feature type="domain" description="J" evidence="2">
    <location>
        <begin position="34"/>
        <end position="104"/>
    </location>
</feature>
<gene>
    <name evidence="4" type="primary">Aste57867_5641</name>
    <name evidence="3" type="ORF">As57867_005628</name>
    <name evidence="4" type="ORF">ASTE57867_5641</name>
</gene>
<dbReference type="Pfam" id="PF00226">
    <property type="entry name" value="DnaJ"/>
    <property type="match status" value="1"/>
</dbReference>
<dbReference type="CDD" id="cd06257">
    <property type="entry name" value="DnaJ"/>
    <property type="match status" value="1"/>
</dbReference>
<dbReference type="SMART" id="SM00271">
    <property type="entry name" value="DnaJ"/>
    <property type="match status" value="1"/>
</dbReference>
<sequence>MRLTALAAAVLFSAFALLSIYLIVDSSQSNVNLTHYEVLHIPPTATPDEIAAAYRSLSLQVHPDKTQRMPAHAREASTRQFHRISEAYQTLSNEPTRRDYDIHLRMLQQAPPPRRHFWWRYVTSRLALLLTVTFWAQFLGGLACFTAFYEYGVRPVLLRWSGRQLNASIPSPQKEAELLEARHRLQTQYNEQVAHRRQRTRPS</sequence>
<evidence type="ECO:0000313" key="5">
    <source>
        <dbReference type="Proteomes" id="UP000332933"/>
    </source>
</evidence>
<keyword evidence="5" id="KW-1185">Reference proteome</keyword>
<dbReference type="PANTHER" id="PTHR44825">
    <property type="match status" value="1"/>
</dbReference>